<evidence type="ECO:0000313" key="1">
    <source>
        <dbReference type="EMBL" id="GAV00452.1"/>
    </source>
</evidence>
<organism evidence="1 2">
    <name type="scientific">Ramazzottius varieornatus</name>
    <name type="common">Water bear</name>
    <name type="synonym">Tardigrade</name>
    <dbReference type="NCBI Taxonomy" id="947166"/>
    <lineage>
        <taxon>Eukaryota</taxon>
        <taxon>Metazoa</taxon>
        <taxon>Ecdysozoa</taxon>
        <taxon>Tardigrada</taxon>
        <taxon>Eutardigrada</taxon>
        <taxon>Parachela</taxon>
        <taxon>Hypsibioidea</taxon>
        <taxon>Ramazzottiidae</taxon>
        <taxon>Ramazzottius</taxon>
    </lineage>
</organism>
<accession>A0A1D1VFP9</accession>
<dbReference type="AlphaFoldDB" id="A0A1D1VFP9"/>
<name>A0A1D1VFP9_RAMVA</name>
<dbReference type="Proteomes" id="UP000186922">
    <property type="component" value="Unassembled WGS sequence"/>
</dbReference>
<gene>
    <name evidence="1" type="primary">RvY_11296-1</name>
    <name evidence="1" type="synonym">RvY_11296.1</name>
    <name evidence="1" type="ORF">RvY_11296</name>
</gene>
<protein>
    <submittedName>
        <fullName evidence="1">Uncharacterized protein</fullName>
    </submittedName>
</protein>
<dbReference type="Gene3D" id="1.25.40.180">
    <property type="match status" value="1"/>
</dbReference>
<evidence type="ECO:0000313" key="2">
    <source>
        <dbReference type="Proteomes" id="UP000186922"/>
    </source>
</evidence>
<comment type="caution">
    <text evidence="1">The sequence shown here is derived from an EMBL/GenBank/DDBJ whole genome shotgun (WGS) entry which is preliminary data.</text>
</comment>
<keyword evidence="2" id="KW-1185">Reference proteome</keyword>
<reference evidence="1 2" key="1">
    <citation type="journal article" date="2016" name="Nat. Commun.">
        <title>Extremotolerant tardigrade genome and improved radiotolerance of human cultured cells by tardigrade-unique protein.</title>
        <authorList>
            <person name="Hashimoto T."/>
            <person name="Horikawa D.D."/>
            <person name="Saito Y."/>
            <person name="Kuwahara H."/>
            <person name="Kozuka-Hata H."/>
            <person name="Shin-I T."/>
            <person name="Minakuchi Y."/>
            <person name="Ohishi K."/>
            <person name="Motoyama A."/>
            <person name="Aizu T."/>
            <person name="Enomoto A."/>
            <person name="Kondo K."/>
            <person name="Tanaka S."/>
            <person name="Hara Y."/>
            <person name="Koshikawa S."/>
            <person name="Sagara H."/>
            <person name="Miura T."/>
            <person name="Yokobori S."/>
            <person name="Miyagawa K."/>
            <person name="Suzuki Y."/>
            <person name="Kubo T."/>
            <person name="Oyama M."/>
            <person name="Kohara Y."/>
            <person name="Fujiyama A."/>
            <person name="Arakawa K."/>
            <person name="Katayama T."/>
            <person name="Toyoda A."/>
            <person name="Kunieda T."/>
        </authorList>
    </citation>
    <scope>NUCLEOTIDE SEQUENCE [LARGE SCALE GENOMIC DNA]</scope>
    <source>
        <strain evidence="1 2">YOKOZUNA-1</strain>
    </source>
</reference>
<dbReference type="EMBL" id="BDGG01000006">
    <property type="protein sequence ID" value="GAV00452.1"/>
    <property type="molecule type" value="Genomic_DNA"/>
</dbReference>
<proteinExistence type="predicted"/>
<sequence length="482" mass="55159">MRGLFGCVRAEHEVDFETEAEEIRDVVENLLATASPANGKQLLHKLMKLPLAKSRNHLEVFSDSIIERAMFNPDKRESLVNLCQLAIRQNLQFRSSKHVVDDNGYPLQTYSFHEVLTYRLQHIFNVARIYYMSGQAALDCFEDIEPADLILLGEKSGEPKENYAAVSQFLVDLYACGILFDPMIRAIFFDQATGPLVPSYELDLQCLRRLLEVYVEKNKTSKEKLSKVAPHFDNLRKHLPSKLPEAAHYIYEYDDMKKALNILSTVERSDFIEMNPAQFGYLRTITTDADTTTYEFEGTASSTPTKLVSVQSTTLRNCVSSPKTQHVPQHSLKSIPKRRGKRRAILLPSQLSQETRSNGDLFDQLVYAYTVRRINDGHLRALESKDLTRKCRLSRPDFCYSQWAKKNGSAALVNKVNTHLATVTSLLERTERSLQQNTREYHRTVEKIVEKRIHELLDSLPANVRADVKRRAYDASLPNSSR</sequence>